<accession>A0A4R3NKQ4</accession>
<evidence type="ECO:0000313" key="2">
    <source>
        <dbReference type="EMBL" id="TCT35511.1"/>
    </source>
</evidence>
<name>A0A4R3NKQ4_9HYPH</name>
<keyword evidence="1" id="KW-0812">Transmembrane</keyword>
<gene>
    <name evidence="2" type="ORF">EDC90_102537</name>
</gene>
<sequence length="70" mass="7916">MVNREKSARLYSMITVAAIGVVSVLCIMTMPVLRDAEMFILPALVLIGWLSMPSLIRFFGGRTSRFPRRQ</sequence>
<feature type="transmembrane region" description="Helical" evidence="1">
    <location>
        <begin position="39"/>
        <end position="60"/>
    </location>
</feature>
<feature type="transmembrane region" description="Helical" evidence="1">
    <location>
        <begin position="12"/>
        <end position="33"/>
    </location>
</feature>
<comment type="caution">
    <text evidence="2">The sequence shown here is derived from an EMBL/GenBank/DDBJ whole genome shotgun (WGS) entry which is preliminary data.</text>
</comment>
<evidence type="ECO:0000256" key="1">
    <source>
        <dbReference type="SAM" id="Phobius"/>
    </source>
</evidence>
<keyword evidence="3" id="KW-1185">Reference proteome</keyword>
<dbReference type="Proteomes" id="UP000295097">
    <property type="component" value="Unassembled WGS sequence"/>
</dbReference>
<evidence type="ECO:0000313" key="3">
    <source>
        <dbReference type="Proteomes" id="UP000295097"/>
    </source>
</evidence>
<keyword evidence="1" id="KW-1133">Transmembrane helix</keyword>
<organism evidence="2 3">
    <name type="scientific">Martelella mediterranea</name>
    <dbReference type="NCBI Taxonomy" id="293089"/>
    <lineage>
        <taxon>Bacteria</taxon>
        <taxon>Pseudomonadati</taxon>
        <taxon>Pseudomonadota</taxon>
        <taxon>Alphaproteobacteria</taxon>
        <taxon>Hyphomicrobiales</taxon>
        <taxon>Aurantimonadaceae</taxon>
        <taxon>Martelella</taxon>
    </lineage>
</organism>
<protein>
    <submittedName>
        <fullName evidence="2">Uncharacterized protein</fullName>
    </submittedName>
</protein>
<dbReference type="RefSeq" id="WP_132312909.1">
    <property type="nucleotide sequence ID" value="NZ_SMAR01000025.1"/>
</dbReference>
<proteinExistence type="predicted"/>
<dbReference type="EMBL" id="SMAR01000025">
    <property type="protein sequence ID" value="TCT35511.1"/>
    <property type="molecule type" value="Genomic_DNA"/>
</dbReference>
<reference evidence="2 3" key="1">
    <citation type="submission" date="2019-03" db="EMBL/GenBank/DDBJ databases">
        <title>Freshwater and sediment microbial communities from various areas in North America, analyzing microbe dynamics in response to fracking.</title>
        <authorList>
            <person name="Lamendella R."/>
        </authorList>
    </citation>
    <scope>NUCLEOTIDE SEQUENCE [LARGE SCALE GENOMIC DNA]</scope>
    <source>
        <strain evidence="2 3">175.2</strain>
    </source>
</reference>
<keyword evidence="1" id="KW-0472">Membrane</keyword>
<dbReference type="AlphaFoldDB" id="A0A4R3NKQ4"/>